<name>A0AA92W1M8_9BACT</name>
<dbReference type="AlphaFoldDB" id="A0AA92W1M8"/>
<protein>
    <submittedName>
        <fullName evidence="1">Uncharacterized protein</fullName>
    </submittedName>
</protein>
<dbReference type="Proteomes" id="UP000286113">
    <property type="component" value="Unassembled WGS sequence"/>
</dbReference>
<gene>
    <name evidence="1" type="ORF">DWX90_12390</name>
</gene>
<evidence type="ECO:0000313" key="1">
    <source>
        <dbReference type="EMBL" id="RGS45782.1"/>
    </source>
</evidence>
<organism evidence="1 2">
    <name type="scientific">Segatella copri</name>
    <dbReference type="NCBI Taxonomy" id="165179"/>
    <lineage>
        <taxon>Bacteria</taxon>
        <taxon>Pseudomonadati</taxon>
        <taxon>Bacteroidota</taxon>
        <taxon>Bacteroidia</taxon>
        <taxon>Bacteroidales</taxon>
        <taxon>Prevotellaceae</taxon>
        <taxon>Segatella</taxon>
    </lineage>
</organism>
<reference evidence="1 2" key="1">
    <citation type="submission" date="2018-08" db="EMBL/GenBank/DDBJ databases">
        <title>A genome reference for cultivated species of the human gut microbiota.</title>
        <authorList>
            <person name="Zou Y."/>
            <person name="Xue W."/>
            <person name="Luo G."/>
        </authorList>
    </citation>
    <scope>NUCLEOTIDE SEQUENCE [LARGE SCALE GENOMIC DNA]</scope>
    <source>
        <strain evidence="1 2">AF22-1</strain>
    </source>
</reference>
<sequence>MGKVKSGMHFFDTCLIFPPLFSFNIIEKRKRSYFSAFSKKKYIFANGLRISKRYIDMKKEKNFSETDFHRQPV</sequence>
<evidence type="ECO:0000313" key="2">
    <source>
        <dbReference type="Proteomes" id="UP000286113"/>
    </source>
</evidence>
<accession>A0AA92W1M8</accession>
<dbReference type="EMBL" id="QRVN01000029">
    <property type="protein sequence ID" value="RGS45782.1"/>
    <property type="molecule type" value="Genomic_DNA"/>
</dbReference>
<proteinExistence type="predicted"/>
<comment type="caution">
    <text evidence="1">The sequence shown here is derived from an EMBL/GenBank/DDBJ whole genome shotgun (WGS) entry which is preliminary data.</text>
</comment>